<dbReference type="Proteomes" id="UP001164250">
    <property type="component" value="Chromosome 12"/>
</dbReference>
<accession>A0ACC1A8A8</accession>
<evidence type="ECO:0000313" key="1">
    <source>
        <dbReference type="EMBL" id="KAJ0082469.1"/>
    </source>
</evidence>
<proteinExistence type="predicted"/>
<comment type="caution">
    <text evidence="1">The sequence shown here is derived from an EMBL/GenBank/DDBJ whole genome shotgun (WGS) entry which is preliminary data.</text>
</comment>
<name>A0ACC1A8A8_9ROSI</name>
<reference evidence="2" key="1">
    <citation type="journal article" date="2023" name="G3 (Bethesda)">
        <title>Genome assembly and association tests identify interacting loci associated with vigor, precocity, and sex in interspecific pistachio rootstocks.</title>
        <authorList>
            <person name="Palmer W."/>
            <person name="Jacygrad E."/>
            <person name="Sagayaradj S."/>
            <person name="Cavanaugh K."/>
            <person name="Han R."/>
            <person name="Bertier L."/>
            <person name="Beede B."/>
            <person name="Kafkas S."/>
            <person name="Golino D."/>
            <person name="Preece J."/>
            <person name="Michelmore R."/>
        </authorList>
    </citation>
    <scope>NUCLEOTIDE SEQUENCE [LARGE SCALE GENOMIC DNA]</scope>
</reference>
<sequence length="178" mass="21088">MSISQPAAEIIGFRMGELRGLSRWRVRYQGIGLDETLINHASEKSGMFLVQVERFMRVLSSVVQQFSNFFNWLLKCIKLFMQEPSDQLPRYNSELVVVFLKFLYDQDPVRQLLEPSEVDHDVEVDLETMQRVRELVQFGGFSDCNYLQRTLLKEFQQMESRHNFLSFALIYFRVVLFQ</sequence>
<gene>
    <name evidence="1" type="ORF">Patl1_10880</name>
</gene>
<evidence type="ECO:0000313" key="2">
    <source>
        <dbReference type="Proteomes" id="UP001164250"/>
    </source>
</evidence>
<dbReference type="EMBL" id="CM047908">
    <property type="protein sequence ID" value="KAJ0082469.1"/>
    <property type="molecule type" value="Genomic_DNA"/>
</dbReference>
<protein>
    <submittedName>
        <fullName evidence="1">Uncharacterized protein</fullName>
    </submittedName>
</protein>
<keyword evidence="2" id="KW-1185">Reference proteome</keyword>
<organism evidence="1 2">
    <name type="scientific">Pistacia atlantica</name>
    <dbReference type="NCBI Taxonomy" id="434234"/>
    <lineage>
        <taxon>Eukaryota</taxon>
        <taxon>Viridiplantae</taxon>
        <taxon>Streptophyta</taxon>
        <taxon>Embryophyta</taxon>
        <taxon>Tracheophyta</taxon>
        <taxon>Spermatophyta</taxon>
        <taxon>Magnoliopsida</taxon>
        <taxon>eudicotyledons</taxon>
        <taxon>Gunneridae</taxon>
        <taxon>Pentapetalae</taxon>
        <taxon>rosids</taxon>
        <taxon>malvids</taxon>
        <taxon>Sapindales</taxon>
        <taxon>Anacardiaceae</taxon>
        <taxon>Pistacia</taxon>
    </lineage>
</organism>